<sequence length="447" mass="47882">MTRPPQSPTRGRPDRRGGPKGEDRRGRQQRPTEPLGTASRRAAIRLLDAVLRRGEPLEAALASATRALPGGPDRGLAHAIAAETLRRLPDLDALIDSATKQRLPDDAKARFALRIALVQVLALGTPPHAAISTVLPLVDGGPRKLVHGVFSTITKSGVLLPEIPALPDTTEARWEENWGEEMVEAAAHAIAAPPPLDLTLADPSATGEWAEKLGGISLLPGHVRLPSGNAVMELQGFDEGAWWVQDVAASIPARLLGEGKGHVLDLCAAPGGKTLQLAAAGWTVTAIDQSESRLARLAENLERTNQSAEVVTADLREWSPKQPVDAILVDAPCSASGIFRRHPDVLYRVRPAIIAEMAALQRVILARAADWLKPGGTLVYATCSLEPEEGERQIAAFLAERPDYALSPIAGEWPGITEEGTIRTLPTMLAKEGRLDGFFIARLQRKG</sequence>
<feature type="binding site" evidence="6">
    <location>
        <position position="288"/>
    </location>
    <ligand>
        <name>S-adenosyl-L-methionine</name>
        <dbReference type="ChEBI" id="CHEBI:59789"/>
    </ligand>
</feature>
<dbReference type="Pfam" id="PF01029">
    <property type="entry name" value="NusB"/>
    <property type="match status" value="1"/>
</dbReference>
<protein>
    <submittedName>
        <fullName evidence="10">16S rRNA (Cytosine967-C5)-methyltransferase</fullName>
        <ecNumber evidence="10">2.1.1.176</ecNumber>
    </submittedName>
</protein>
<feature type="compositionally biased region" description="Basic and acidic residues" evidence="8">
    <location>
        <begin position="11"/>
        <end position="26"/>
    </location>
</feature>
<evidence type="ECO:0000256" key="1">
    <source>
        <dbReference type="ARBA" id="ARBA00007494"/>
    </source>
</evidence>
<dbReference type="PROSITE" id="PS51686">
    <property type="entry name" value="SAM_MT_RSMB_NOP"/>
    <property type="match status" value="1"/>
</dbReference>
<dbReference type="RefSeq" id="WP_380773353.1">
    <property type="nucleotide sequence ID" value="NZ_JACHNX010000007.1"/>
</dbReference>
<feature type="binding site" evidence="6">
    <location>
        <begin position="267"/>
        <end position="273"/>
    </location>
    <ligand>
        <name>S-adenosyl-L-methionine</name>
        <dbReference type="ChEBI" id="CHEBI:59789"/>
    </ligand>
</feature>
<feature type="binding site" evidence="6">
    <location>
        <position position="314"/>
    </location>
    <ligand>
        <name>S-adenosyl-L-methionine</name>
        <dbReference type="ChEBI" id="CHEBI:59789"/>
    </ligand>
</feature>
<evidence type="ECO:0000256" key="6">
    <source>
        <dbReference type="PROSITE-ProRule" id="PRU01023"/>
    </source>
</evidence>
<evidence type="ECO:0000313" key="11">
    <source>
        <dbReference type="Proteomes" id="UP000584663"/>
    </source>
</evidence>
<dbReference type="Gene3D" id="1.10.940.10">
    <property type="entry name" value="NusB-like"/>
    <property type="match status" value="1"/>
</dbReference>
<feature type="active site" description="Nucleophile" evidence="6">
    <location>
        <position position="383"/>
    </location>
</feature>
<dbReference type="Proteomes" id="UP000584663">
    <property type="component" value="Unassembled WGS sequence"/>
</dbReference>
<dbReference type="InterPro" id="IPR018314">
    <property type="entry name" value="RsmB/NOL1/NOP2-like_CS"/>
</dbReference>
<dbReference type="PROSITE" id="PS01153">
    <property type="entry name" value="NOL1_NOP2_SUN"/>
    <property type="match status" value="1"/>
</dbReference>
<dbReference type="InterPro" id="IPR023267">
    <property type="entry name" value="RCMT"/>
</dbReference>
<keyword evidence="2 6" id="KW-0489">Methyltransferase</keyword>
<dbReference type="PRINTS" id="PR02008">
    <property type="entry name" value="RCMTFAMILY"/>
</dbReference>
<evidence type="ECO:0000256" key="3">
    <source>
        <dbReference type="ARBA" id="ARBA00022679"/>
    </source>
</evidence>
<evidence type="ECO:0000256" key="8">
    <source>
        <dbReference type="SAM" id="MobiDB-lite"/>
    </source>
</evidence>
<dbReference type="GO" id="GO:0032259">
    <property type="term" value="P:methylation"/>
    <property type="evidence" value="ECO:0007669"/>
    <property type="project" value="UniProtKB-KW"/>
</dbReference>
<gene>
    <name evidence="10" type="ORF">GGQ89_002107</name>
</gene>
<dbReference type="PANTHER" id="PTHR22807">
    <property type="entry name" value="NOP2 YEAST -RELATED NOL1/NOP2/FMU SUN DOMAIN-CONTAINING"/>
    <property type="match status" value="1"/>
</dbReference>
<keyword evidence="4 6" id="KW-0949">S-adenosyl-L-methionine</keyword>
<dbReference type="CDD" id="cd02440">
    <property type="entry name" value="AdoMet_MTases"/>
    <property type="match status" value="1"/>
</dbReference>
<proteinExistence type="inferred from homology"/>
<feature type="domain" description="SAM-dependent MTase RsmB/NOP-type" evidence="9">
    <location>
        <begin position="158"/>
        <end position="446"/>
    </location>
</feature>
<feature type="binding site" evidence="6">
    <location>
        <position position="330"/>
    </location>
    <ligand>
        <name>S-adenosyl-L-methionine</name>
        <dbReference type="ChEBI" id="CHEBI:59789"/>
    </ligand>
</feature>
<dbReference type="EC" id="2.1.1.176" evidence="10"/>
<feature type="region of interest" description="Disordered" evidence="8">
    <location>
        <begin position="1"/>
        <end position="39"/>
    </location>
</feature>
<dbReference type="Pfam" id="PF01189">
    <property type="entry name" value="Methyltr_RsmB-F"/>
    <property type="match status" value="1"/>
</dbReference>
<comment type="similarity">
    <text evidence="1 6">Belongs to the class I-like SAM-binding methyltransferase superfamily. RsmB/NOP family.</text>
</comment>
<dbReference type="SUPFAM" id="SSF48013">
    <property type="entry name" value="NusB-like"/>
    <property type="match status" value="1"/>
</dbReference>
<dbReference type="InterPro" id="IPR049560">
    <property type="entry name" value="MeTrfase_RsmB-F_NOP2_cat"/>
</dbReference>
<reference evidence="10 11" key="1">
    <citation type="submission" date="2020-08" db="EMBL/GenBank/DDBJ databases">
        <title>Genomic Encyclopedia of Type Strains, Phase IV (KMG-IV): sequencing the most valuable type-strain genomes for metagenomic binning, comparative biology and taxonomic classification.</title>
        <authorList>
            <person name="Goeker M."/>
        </authorList>
    </citation>
    <scope>NUCLEOTIDE SEQUENCE [LARGE SCALE GENOMIC DNA]</scope>
    <source>
        <strain evidence="10 11">DSM 14562</strain>
    </source>
</reference>
<dbReference type="EMBL" id="JACHNX010000007">
    <property type="protein sequence ID" value="MBB4609882.1"/>
    <property type="molecule type" value="Genomic_DNA"/>
</dbReference>
<dbReference type="SUPFAM" id="SSF53335">
    <property type="entry name" value="S-adenosyl-L-methionine-dependent methyltransferases"/>
    <property type="match status" value="1"/>
</dbReference>
<keyword evidence="5 6" id="KW-0694">RNA-binding</keyword>
<dbReference type="Gene3D" id="3.40.50.150">
    <property type="entry name" value="Vaccinia Virus protein VP39"/>
    <property type="match status" value="1"/>
</dbReference>
<keyword evidence="7" id="KW-0175">Coiled coil</keyword>
<evidence type="ECO:0000256" key="2">
    <source>
        <dbReference type="ARBA" id="ARBA00022603"/>
    </source>
</evidence>
<keyword evidence="3 6" id="KW-0808">Transferase</keyword>
<organism evidence="10 11">
    <name type="scientific">Sphingomonas yabuuchiae</name>
    <dbReference type="NCBI Taxonomy" id="172044"/>
    <lineage>
        <taxon>Bacteria</taxon>
        <taxon>Pseudomonadati</taxon>
        <taxon>Pseudomonadota</taxon>
        <taxon>Alphaproteobacteria</taxon>
        <taxon>Sphingomonadales</taxon>
        <taxon>Sphingomonadaceae</taxon>
        <taxon>Sphingomonas</taxon>
    </lineage>
</organism>
<accession>A0ABR6KBF2</accession>
<dbReference type="InterPro" id="IPR006027">
    <property type="entry name" value="NusB_RsmB_TIM44"/>
</dbReference>
<dbReference type="InterPro" id="IPR001678">
    <property type="entry name" value="MeTrfase_RsmB-F_NOP2_dom"/>
</dbReference>
<evidence type="ECO:0000256" key="4">
    <source>
        <dbReference type="ARBA" id="ARBA00022691"/>
    </source>
</evidence>
<feature type="coiled-coil region" evidence="7">
    <location>
        <begin position="287"/>
        <end position="314"/>
    </location>
</feature>
<evidence type="ECO:0000256" key="5">
    <source>
        <dbReference type="ARBA" id="ARBA00022884"/>
    </source>
</evidence>
<evidence type="ECO:0000256" key="7">
    <source>
        <dbReference type="SAM" id="Coils"/>
    </source>
</evidence>
<evidence type="ECO:0000313" key="10">
    <source>
        <dbReference type="EMBL" id="MBB4609882.1"/>
    </source>
</evidence>
<comment type="caution">
    <text evidence="10">The sequence shown here is derived from an EMBL/GenBank/DDBJ whole genome shotgun (WGS) entry which is preliminary data.</text>
</comment>
<dbReference type="InterPro" id="IPR035926">
    <property type="entry name" value="NusB-like_sf"/>
</dbReference>
<name>A0ABR6KBF2_9SPHN</name>
<keyword evidence="11" id="KW-1185">Reference proteome</keyword>
<evidence type="ECO:0000259" key="9">
    <source>
        <dbReference type="PROSITE" id="PS51686"/>
    </source>
</evidence>
<dbReference type="PANTHER" id="PTHR22807:SF61">
    <property type="entry name" value="NOL1_NOP2_SUN FAMILY PROTEIN _ ANTITERMINATION NUSB DOMAIN-CONTAINING PROTEIN"/>
    <property type="match status" value="1"/>
</dbReference>
<dbReference type="InterPro" id="IPR029063">
    <property type="entry name" value="SAM-dependent_MTases_sf"/>
</dbReference>
<dbReference type="GO" id="GO:0008168">
    <property type="term" value="F:methyltransferase activity"/>
    <property type="evidence" value="ECO:0007669"/>
    <property type="project" value="UniProtKB-KW"/>
</dbReference>